<organism evidence="2 3">
    <name type="scientific">Pontiella desulfatans</name>
    <dbReference type="NCBI Taxonomy" id="2750659"/>
    <lineage>
        <taxon>Bacteria</taxon>
        <taxon>Pseudomonadati</taxon>
        <taxon>Kiritimatiellota</taxon>
        <taxon>Kiritimatiellia</taxon>
        <taxon>Kiritimatiellales</taxon>
        <taxon>Pontiellaceae</taxon>
        <taxon>Pontiella</taxon>
    </lineage>
</organism>
<gene>
    <name evidence="2" type="ORF">PDESU_04847</name>
</gene>
<accession>A0A6C2UA49</accession>
<dbReference type="Pfam" id="PF13683">
    <property type="entry name" value="rve_3"/>
    <property type="match status" value="1"/>
</dbReference>
<name>A0A6C2UA49_PONDE</name>
<dbReference type="GO" id="GO:0015074">
    <property type="term" value="P:DNA integration"/>
    <property type="evidence" value="ECO:0007669"/>
    <property type="project" value="InterPro"/>
</dbReference>
<feature type="domain" description="Integrase catalytic" evidence="1">
    <location>
        <begin position="142"/>
        <end position="329"/>
    </location>
</feature>
<dbReference type="InterPro" id="IPR001584">
    <property type="entry name" value="Integrase_cat-core"/>
</dbReference>
<reference evidence="2 3" key="1">
    <citation type="submission" date="2019-04" db="EMBL/GenBank/DDBJ databases">
        <authorList>
            <person name="Van Vliet M D."/>
        </authorList>
    </citation>
    <scope>NUCLEOTIDE SEQUENCE [LARGE SCALE GENOMIC DNA]</scope>
    <source>
        <strain evidence="2 3">F1</strain>
    </source>
</reference>
<dbReference type="PROSITE" id="PS50994">
    <property type="entry name" value="INTEGRASE"/>
    <property type="match status" value="1"/>
</dbReference>
<sequence length="345" mass="40239">MMLLQEKFRPRYDARLQLLAYQVKMLRNRIDDSKIYTTPAERAELTRLGEMIEHDISDVMLVVQPETYHRWRRPKGANPKRPGRPRTPYATVNLVKQFASENLTWGYERIYGELKKLGIRIGLTTISDILKREGHHPVPDKDRTVPSSTWNQFISSHMDTLVACDFFTKPIYTFKGKVNAYVLMFIHVGSRRVFMSPATFHPNEQWVLQQARNASIWLDELGITATHLIRDRDTKFSYAFDHLWKAAGTKIVKTPPRTPQANGYAEASIGIVKKQCLNHFICFSLDHLNHINKEWLNYYNNHRPHQGVDIENKILRPDFQPTDKGVIKREQRLGGVISYYYREAA</sequence>
<dbReference type="SUPFAM" id="SSF53098">
    <property type="entry name" value="Ribonuclease H-like"/>
    <property type="match status" value="1"/>
</dbReference>
<proteinExistence type="predicted"/>
<evidence type="ECO:0000313" key="3">
    <source>
        <dbReference type="Proteomes" id="UP000366872"/>
    </source>
</evidence>
<dbReference type="GO" id="GO:0003676">
    <property type="term" value="F:nucleic acid binding"/>
    <property type="evidence" value="ECO:0007669"/>
    <property type="project" value="InterPro"/>
</dbReference>
<dbReference type="InterPro" id="IPR012337">
    <property type="entry name" value="RNaseH-like_sf"/>
</dbReference>
<protein>
    <recommendedName>
        <fullName evidence="1">Integrase catalytic domain-containing protein</fullName>
    </recommendedName>
</protein>
<dbReference type="Gene3D" id="3.30.420.10">
    <property type="entry name" value="Ribonuclease H-like superfamily/Ribonuclease H"/>
    <property type="match status" value="1"/>
</dbReference>
<keyword evidence="3" id="KW-1185">Reference proteome</keyword>
<dbReference type="AlphaFoldDB" id="A0A6C2UA49"/>
<dbReference type="InterPro" id="IPR036397">
    <property type="entry name" value="RNaseH_sf"/>
</dbReference>
<dbReference type="Proteomes" id="UP000366872">
    <property type="component" value="Unassembled WGS sequence"/>
</dbReference>
<evidence type="ECO:0000259" key="1">
    <source>
        <dbReference type="PROSITE" id="PS50994"/>
    </source>
</evidence>
<evidence type="ECO:0000313" key="2">
    <source>
        <dbReference type="EMBL" id="VGO16256.1"/>
    </source>
</evidence>
<dbReference type="EMBL" id="CAAHFG010000003">
    <property type="protein sequence ID" value="VGO16256.1"/>
    <property type="molecule type" value="Genomic_DNA"/>
</dbReference>